<evidence type="ECO:0000256" key="1">
    <source>
        <dbReference type="SAM" id="SignalP"/>
    </source>
</evidence>
<evidence type="ECO:0008006" key="4">
    <source>
        <dbReference type="Google" id="ProtNLM"/>
    </source>
</evidence>
<dbReference type="HOGENOM" id="CLU_136251_1_0_9"/>
<gene>
    <name evidence="2" type="ORF">HMPREF9383_0547</name>
</gene>
<comment type="caution">
    <text evidence="2">The sequence shown here is derived from an EMBL/GenBank/DDBJ whole genome shotgun (WGS) entry which is preliminary data.</text>
</comment>
<feature type="chain" id="PRO_5039426089" description="Lipoprotein" evidence="1">
    <location>
        <begin position="22"/>
        <end position="122"/>
    </location>
</feature>
<feature type="signal peptide" evidence="1">
    <location>
        <begin position="1"/>
        <end position="21"/>
    </location>
</feature>
<dbReference type="EMBL" id="AEXY01000004">
    <property type="protein sequence ID" value="EGD37516.1"/>
    <property type="molecule type" value="Genomic_DNA"/>
</dbReference>
<dbReference type="PROSITE" id="PS51257">
    <property type="entry name" value="PROKAR_LIPOPROTEIN"/>
    <property type="match status" value="1"/>
</dbReference>
<proteinExistence type="predicted"/>
<reference evidence="2 3" key="1">
    <citation type="submission" date="2011-02" db="EMBL/GenBank/DDBJ databases">
        <authorList>
            <person name="Muzny D."/>
            <person name="Qin X."/>
            <person name="Deng J."/>
            <person name="Jiang H."/>
            <person name="Liu Y."/>
            <person name="Qu J."/>
            <person name="Song X.-Z."/>
            <person name="Zhang L."/>
            <person name="Thornton R."/>
            <person name="Coyle M."/>
            <person name="Francisco L."/>
            <person name="Jackson L."/>
            <person name="Javaid M."/>
            <person name="Korchina V."/>
            <person name="Kovar C."/>
            <person name="Mata R."/>
            <person name="Mathew T."/>
            <person name="Ngo R."/>
            <person name="Nguyen L."/>
            <person name="Nguyen N."/>
            <person name="Okwuonu G."/>
            <person name="Ongeri F."/>
            <person name="Pham C."/>
            <person name="Simmons D."/>
            <person name="Wilczek-Boney K."/>
            <person name="Hale W."/>
            <person name="Jakkamsetti A."/>
            <person name="Pham P."/>
            <person name="Ruth R."/>
            <person name="San Lucas F."/>
            <person name="Warren J."/>
            <person name="Zhang J."/>
            <person name="Zhao Z."/>
            <person name="Zhou C."/>
            <person name="Zhu D."/>
            <person name="Lee S."/>
            <person name="Bess C."/>
            <person name="Blankenburg K."/>
            <person name="Forbes L."/>
            <person name="Fu Q."/>
            <person name="Gubbala S."/>
            <person name="Hirani K."/>
            <person name="Jayaseelan J.C."/>
            <person name="Lara F."/>
            <person name="Munidasa M."/>
            <person name="Palculict T."/>
            <person name="Patil S."/>
            <person name="Pu L.-L."/>
            <person name="Saada N."/>
            <person name="Tang L."/>
            <person name="Weissenberger G."/>
            <person name="Zhu Y."/>
            <person name="Hemphill L."/>
            <person name="Shang Y."/>
            <person name="Youmans B."/>
            <person name="Ayvaz T."/>
            <person name="Ross M."/>
            <person name="Santibanez J."/>
            <person name="Aqrawi P."/>
            <person name="Gross S."/>
            <person name="Joshi V."/>
            <person name="Fowler G."/>
            <person name="Nazareth L."/>
            <person name="Reid J."/>
            <person name="Worley K."/>
            <person name="Petrosino J."/>
            <person name="Highlander S."/>
            <person name="Gibbs R."/>
        </authorList>
    </citation>
    <scope>NUCLEOTIDE SEQUENCE [LARGE SCALE GENOMIC DNA]</scope>
    <source>
        <strain evidence="2 3">SK150</strain>
    </source>
</reference>
<dbReference type="AlphaFoldDB" id="F0IK95"/>
<evidence type="ECO:0000313" key="2">
    <source>
        <dbReference type="EMBL" id="EGD37516.1"/>
    </source>
</evidence>
<dbReference type="Proteomes" id="UP000003530">
    <property type="component" value="Unassembled WGS sequence"/>
</dbReference>
<accession>F0IK95</accession>
<organism evidence="2 3">
    <name type="scientific">Streptococcus sanguinis SK150</name>
    <dbReference type="NCBI Taxonomy" id="888811"/>
    <lineage>
        <taxon>Bacteria</taxon>
        <taxon>Bacillati</taxon>
        <taxon>Bacillota</taxon>
        <taxon>Bacilli</taxon>
        <taxon>Lactobacillales</taxon>
        <taxon>Streptococcaceae</taxon>
        <taxon>Streptococcus</taxon>
    </lineage>
</organism>
<keyword evidence="1" id="KW-0732">Signal</keyword>
<dbReference type="PATRIC" id="fig|888811.3.peg.541"/>
<evidence type="ECO:0000313" key="3">
    <source>
        <dbReference type="Proteomes" id="UP000003530"/>
    </source>
</evidence>
<protein>
    <recommendedName>
        <fullName evidence="4">Lipoprotein</fullName>
    </recommendedName>
</protein>
<sequence length="122" mass="13732">MQMKRFITLLLVSLSTILLVACSNKSSNSLDGEYYWINESRNEVAFTISGNKGNINKGEADAFTIDKDSSTIELTGSNIINRKENYTFKDGVFTVDISGTKQDYYKKDSEAYKEAVKKYGNK</sequence>
<name>F0IK95_STRSA</name>